<keyword evidence="2" id="KW-1185">Reference proteome</keyword>
<reference evidence="2" key="1">
    <citation type="journal article" date="2019" name="Curr. Biol.">
        <title>Genome Sequence of Striga asiatica Provides Insight into the Evolution of Plant Parasitism.</title>
        <authorList>
            <person name="Yoshida S."/>
            <person name="Kim S."/>
            <person name="Wafula E.K."/>
            <person name="Tanskanen J."/>
            <person name="Kim Y.M."/>
            <person name="Honaas L."/>
            <person name="Yang Z."/>
            <person name="Spallek T."/>
            <person name="Conn C.E."/>
            <person name="Ichihashi Y."/>
            <person name="Cheong K."/>
            <person name="Cui S."/>
            <person name="Der J.P."/>
            <person name="Gundlach H."/>
            <person name="Jiao Y."/>
            <person name="Hori C."/>
            <person name="Ishida J.K."/>
            <person name="Kasahara H."/>
            <person name="Kiba T."/>
            <person name="Kim M.S."/>
            <person name="Koo N."/>
            <person name="Laohavisit A."/>
            <person name="Lee Y.H."/>
            <person name="Lumba S."/>
            <person name="McCourt P."/>
            <person name="Mortimer J.C."/>
            <person name="Mutuku J.M."/>
            <person name="Nomura T."/>
            <person name="Sasaki-Sekimoto Y."/>
            <person name="Seto Y."/>
            <person name="Wang Y."/>
            <person name="Wakatake T."/>
            <person name="Sakakibara H."/>
            <person name="Demura T."/>
            <person name="Yamaguchi S."/>
            <person name="Yoneyama K."/>
            <person name="Manabe R.I."/>
            <person name="Nelson D.C."/>
            <person name="Schulman A.H."/>
            <person name="Timko M.P."/>
            <person name="dePamphilis C.W."/>
            <person name="Choi D."/>
            <person name="Shirasu K."/>
        </authorList>
    </citation>
    <scope>NUCLEOTIDE SEQUENCE [LARGE SCALE GENOMIC DNA]</scope>
    <source>
        <strain evidence="2">cv. UVA1</strain>
    </source>
</reference>
<protein>
    <submittedName>
        <fullName evidence="1">NAD(P)-binding Rossmann-fold superfamily protein</fullName>
    </submittedName>
</protein>
<proteinExistence type="predicted"/>
<evidence type="ECO:0000313" key="1">
    <source>
        <dbReference type="EMBL" id="GER35048.1"/>
    </source>
</evidence>
<comment type="caution">
    <text evidence="1">The sequence shown here is derived from an EMBL/GenBank/DDBJ whole genome shotgun (WGS) entry which is preliminary data.</text>
</comment>
<dbReference type="Proteomes" id="UP000325081">
    <property type="component" value="Unassembled WGS sequence"/>
</dbReference>
<sequence length="210" mass="22443">MLSKLARALDNLPRDQLFPLDRVENLPRSGNVAALCVHVDERVRHERVFRETRFDDVAVDFFADPNRTEPSAGFESPGKSVLVGAHSLLGHLEVEGQGVLVRAGVLVSRDEGVPYESASVGHLVEHLVCILEFARAGVEAEKLGGYALVLAEESFGYELVDPEAAEAGFEEGGEGLGVVEDDTVFGCGFELVDDGIECVDSGFGLGFPGG</sequence>
<gene>
    <name evidence="1" type="ORF">STAS_11306</name>
</gene>
<organism evidence="1 2">
    <name type="scientific">Striga asiatica</name>
    <name type="common">Asiatic witchweed</name>
    <name type="synonym">Buchnera asiatica</name>
    <dbReference type="NCBI Taxonomy" id="4170"/>
    <lineage>
        <taxon>Eukaryota</taxon>
        <taxon>Viridiplantae</taxon>
        <taxon>Streptophyta</taxon>
        <taxon>Embryophyta</taxon>
        <taxon>Tracheophyta</taxon>
        <taxon>Spermatophyta</taxon>
        <taxon>Magnoliopsida</taxon>
        <taxon>eudicotyledons</taxon>
        <taxon>Gunneridae</taxon>
        <taxon>Pentapetalae</taxon>
        <taxon>asterids</taxon>
        <taxon>lamiids</taxon>
        <taxon>Lamiales</taxon>
        <taxon>Orobanchaceae</taxon>
        <taxon>Buchnereae</taxon>
        <taxon>Striga</taxon>
    </lineage>
</organism>
<dbReference type="EMBL" id="BKCP01004960">
    <property type="protein sequence ID" value="GER35048.1"/>
    <property type="molecule type" value="Genomic_DNA"/>
</dbReference>
<accession>A0A5A7PQV6</accession>
<dbReference type="AlphaFoldDB" id="A0A5A7PQV6"/>
<name>A0A5A7PQV6_STRAF</name>
<evidence type="ECO:0000313" key="2">
    <source>
        <dbReference type="Proteomes" id="UP000325081"/>
    </source>
</evidence>